<organism evidence="1 2">
    <name type="scientific">Nonomuraea mangrovi</name>
    <dbReference type="NCBI Taxonomy" id="2316207"/>
    <lineage>
        <taxon>Bacteria</taxon>
        <taxon>Bacillati</taxon>
        <taxon>Actinomycetota</taxon>
        <taxon>Actinomycetes</taxon>
        <taxon>Streptosporangiales</taxon>
        <taxon>Streptosporangiaceae</taxon>
        <taxon>Nonomuraea</taxon>
    </lineage>
</organism>
<protein>
    <submittedName>
        <fullName evidence="1">Uncharacterized protein</fullName>
    </submittedName>
</protein>
<reference evidence="2" key="1">
    <citation type="journal article" date="2019" name="Int. J. Syst. Evol. Microbiol.">
        <title>The Global Catalogue of Microorganisms (GCM) 10K type strain sequencing project: providing services to taxonomists for standard genome sequencing and annotation.</title>
        <authorList>
            <consortium name="The Broad Institute Genomics Platform"/>
            <consortium name="The Broad Institute Genome Sequencing Center for Infectious Disease"/>
            <person name="Wu L."/>
            <person name="Ma J."/>
        </authorList>
    </citation>
    <scope>NUCLEOTIDE SEQUENCE [LARGE SCALE GENOMIC DNA]</scope>
    <source>
        <strain evidence="2">ICMP 6774ER</strain>
    </source>
</reference>
<gene>
    <name evidence="1" type="ORF">ACFSKW_51020</name>
</gene>
<sequence>MTANPSGFTVRTSGLRARASYADGEADTLWWEKRALLDVFMIEGNPLGKDQYGIELERKLSTIQDGIMDAFDACVTEAEGIRDKLADTGSTYDSVEPGWERTALERGSASSVHPSGFGVVGPVVQGVSG</sequence>
<name>A0ABW4TCS9_9ACTN</name>
<dbReference type="EMBL" id="JBHUFV010000096">
    <property type="protein sequence ID" value="MFD1939818.1"/>
    <property type="molecule type" value="Genomic_DNA"/>
</dbReference>
<accession>A0ABW4TCS9</accession>
<dbReference type="RefSeq" id="WP_379582444.1">
    <property type="nucleotide sequence ID" value="NZ_JBHUFV010000096.1"/>
</dbReference>
<proteinExistence type="predicted"/>
<evidence type="ECO:0000313" key="1">
    <source>
        <dbReference type="EMBL" id="MFD1939818.1"/>
    </source>
</evidence>
<evidence type="ECO:0000313" key="2">
    <source>
        <dbReference type="Proteomes" id="UP001597368"/>
    </source>
</evidence>
<keyword evidence="2" id="KW-1185">Reference proteome</keyword>
<comment type="caution">
    <text evidence="1">The sequence shown here is derived from an EMBL/GenBank/DDBJ whole genome shotgun (WGS) entry which is preliminary data.</text>
</comment>
<dbReference type="Proteomes" id="UP001597368">
    <property type="component" value="Unassembled WGS sequence"/>
</dbReference>